<dbReference type="Pfam" id="PF00089">
    <property type="entry name" value="Trypsin"/>
    <property type="match status" value="1"/>
</dbReference>
<protein>
    <recommendedName>
        <fullName evidence="8">CLIP domain-containing serine protease</fullName>
        <ecNumber evidence="7">3.4.21.-</ecNumber>
    </recommendedName>
</protein>
<dbReference type="FunFam" id="2.40.10.10:FF:000006">
    <property type="entry name" value="Serine proteinase stubble"/>
    <property type="match status" value="1"/>
</dbReference>
<evidence type="ECO:0000256" key="5">
    <source>
        <dbReference type="ARBA" id="ARBA00023157"/>
    </source>
</evidence>
<evidence type="ECO:0000256" key="2">
    <source>
        <dbReference type="ARBA" id="ARBA00022729"/>
    </source>
</evidence>
<comment type="caution">
    <text evidence="12">The sequence shown here is derived from an EMBL/GenBank/DDBJ whole genome shotgun (WGS) entry which is preliminary data.</text>
</comment>
<feature type="domain" description="Clip" evidence="11">
    <location>
        <begin position="41"/>
        <end position="86"/>
    </location>
</feature>
<dbReference type="GO" id="GO:0006508">
    <property type="term" value="P:proteolysis"/>
    <property type="evidence" value="ECO:0007669"/>
    <property type="project" value="UniProtKB-KW"/>
</dbReference>
<feature type="domain" description="Peptidase S1" evidence="10">
    <location>
        <begin position="158"/>
        <end position="404"/>
    </location>
</feature>
<dbReference type="InterPro" id="IPR033116">
    <property type="entry name" value="TRYPSIN_SER"/>
</dbReference>
<dbReference type="PANTHER" id="PTHR24252">
    <property type="entry name" value="ACROSIN-RELATED"/>
    <property type="match status" value="1"/>
</dbReference>
<comment type="similarity">
    <text evidence="6 8">Belongs to the peptidase S1 family. CLIP subfamily.</text>
</comment>
<dbReference type="SUPFAM" id="SSF50494">
    <property type="entry name" value="Trypsin-like serine proteases"/>
    <property type="match status" value="1"/>
</dbReference>
<proteinExistence type="inferred from homology"/>
<dbReference type="Gene3D" id="3.30.1640.30">
    <property type="match status" value="1"/>
</dbReference>
<feature type="signal peptide" evidence="8">
    <location>
        <begin position="1"/>
        <end position="24"/>
    </location>
</feature>
<dbReference type="GO" id="GO:0004252">
    <property type="term" value="F:serine-type endopeptidase activity"/>
    <property type="evidence" value="ECO:0007669"/>
    <property type="project" value="UniProtKB-UniRule"/>
</dbReference>
<evidence type="ECO:0000313" key="12">
    <source>
        <dbReference type="EMBL" id="GIY10255.1"/>
    </source>
</evidence>
<evidence type="ECO:0000256" key="4">
    <source>
        <dbReference type="ARBA" id="ARBA00022825"/>
    </source>
</evidence>
<organism evidence="12 13">
    <name type="scientific">Caerostris darwini</name>
    <dbReference type="NCBI Taxonomy" id="1538125"/>
    <lineage>
        <taxon>Eukaryota</taxon>
        <taxon>Metazoa</taxon>
        <taxon>Ecdysozoa</taxon>
        <taxon>Arthropoda</taxon>
        <taxon>Chelicerata</taxon>
        <taxon>Arachnida</taxon>
        <taxon>Araneae</taxon>
        <taxon>Araneomorphae</taxon>
        <taxon>Entelegynae</taxon>
        <taxon>Araneoidea</taxon>
        <taxon>Araneidae</taxon>
        <taxon>Caerostris</taxon>
    </lineage>
</organism>
<evidence type="ECO:0000256" key="3">
    <source>
        <dbReference type="ARBA" id="ARBA00022801"/>
    </source>
</evidence>
<gene>
    <name evidence="12" type="ORF">CDAR_395681</name>
</gene>
<dbReference type="Pfam" id="PF12032">
    <property type="entry name" value="CLIP"/>
    <property type="match status" value="1"/>
</dbReference>
<name>A0AAV4QM41_9ARAC</name>
<feature type="region of interest" description="Disordered" evidence="9">
    <location>
        <begin position="101"/>
        <end position="144"/>
    </location>
</feature>
<comment type="subcellular location">
    <subcellularLocation>
        <location evidence="8">Secreted</location>
    </subcellularLocation>
</comment>
<dbReference type="InterPro" id="IPR018114">
    <property type="entry name" value="TRYPSIN_HIS"/>
</dbReference>
<evidence type="ECO:0000259" key="10">
    <source>
        <dbReference type="PROSITE" id="PS50240"/>
    </source>
</evidence>
<dbReference type="PROSITE" id="PS51888">
    <property type="entry name" value="CLIP"/>
    <property type="match status" value="1"/>
</dbReference>
<dbReference type="InterPro" id="IPR001254">
    <property type="entry name" value="Trypsin_dom"/>
</dbReference>
<keyword evidence="3 7" id="KW-0378">Hydrolase</keyword>
<keyword evidence="1 7" id="KW-0645">Protease</keyword>
<feature type="chain" id="PRO_5043089986" description="CLIP domain-containing serine protease" evidence="8">
    <location>
        <begin position="25"/>
        <end position="405"/>
    </location>
</feature>
<keyword evidence="8" id="KW-0964">Secreted</keyword>
<dbReference type="SMART" id="SM00680">
    <property type="entry name" value="CLIP"/>
    <property type="match status" value="1"/>
</dbReference>
<dbReference type="PRINTS" id="PR00722">
    <property type="entry name" value="CHYMOTRYPSIN"/>
</dbReference>
<dbReference type="InterPro" id="IPR043504">
    <property type="entry name" value="Peptidase_S1_PA_chymotrypsin"/>
</dbReference>
<evidence type="ECO:0000256" key="6">
    <source>
        <dbReference type="ARBA" id="ARBA00024195"/>
    </source>
</evidence>
<evidence type="ECO:0000313" key="13">
    <source>
        <dbReference type="Proteomes" id="UP001054837"/>
    </source>
</evidence>
<dbReference type="Proteomes" id="UP001054837">
    <property type="component" value="Unassembled WGS sequence"/>
</dbReference>
<sequence>MLLSHLTAQLQLILLSLWIAISAGQIVFEDDERSNRSPSGNCVTPDRQNGRCIRWTTCQPLRRVTEWTRLSPYVCGFSGSEPNVCCPLDTGGPDVFIQTTTSTRRPVDRVVNPNRRPNTSTTTRWPRTRRPPTSRPTSNKPSFLPESCGINNFTATRVVGGREAERGGWPWMAVLLVQQSNGAMAPDCGAALVTQRHVITAAHCVVGRGNAPLRPNQLRIRLGAHDLRIDNEPGAIEVGVDAVRRHERFDPRTYKNDIAVLRLSRPVQFTNIISPVCLPFDSLYDEDLSGRTATVIGFGTVRFNGPSSDILMEASFDIQTQEMCRRAYQRELNITEEYLCAGTLDGSKDACQGDSGGPLLAVGNEKHYYLVGVVSFGKLCAQRGYPGVYTRVTKYLDWLRTNLAN</sequence>
<evidence type="ECO:0000256" key="1">
    <source>
        <dbReference type="ARBA" id="ARBA00022670"/>
    </source>
</evidence>
<dbReference type="InterPro" id="IPR009003">
    <property type="entry name" value="Peptidase_S1_PA"/>
</dbReference>
<dbReference type="EC" id="3.4.21.-" evidence="7"/>
<keyword evidence="2 8" id="KW-0732">Signal</keyword>
<evidence type="ECO:0000256" key="8">
    <source>
        <dbReference type="RuleBase" id="RU366078"/>
    </source>
</evidence>
<evidence type="ECO:0000256" key="7">
    <source>
        <dbReference type="RuleBase" id="RU363034"/>
    </source>
</evidence>
<dbReference type="SMART" id="SM00020">
    <property type="entry name" value="Tryp_SPc"/>
    <property type="match status" value="1"/>
</dbReference>
<accession>A0AAV4QM41</accession>
<evidence type="ECO:0000256" key="9">
    <source>
        <dbReference type="SAM" id="MobiDB-lite"/>
    </source>
</evidence>
<dbReference type="GO" id="GO:0005576">
    <property type="term" value="C:extracellular region"/>
    <property type="evidence" value="ECO:0007669"/>
    <property type="project" value="UniProtKB-SubCell"/>
</dbReference>
<dbReference type="Gene3D" id="2.40.10.10">
    <property type="entry name" value="Trypsin-like serine proteases"/>
    <property type="match status" value="1"/>
</dbReference>
<dbReference type="InterPro" id="IPR038565">
    <property type="entry name" value="CLIP_sf"/>
</dbReference>
<dbReference type="PROSITE" id="PS50240">
    <property type="entry name" value="TRYPSIN_DOM"/>
    <property type="match status" value="1"/>
</dbReference>
<dbReference type="InterPro" id="IPR001314">
    <property type="entry name" value="Peptidase_S1A"/>
</dbReference>
<dbReference type="InterPro" id="IPR022700">
    <property type="entry name" value="CLIP"/>
</dbReference>
<keyword evidence="13" id="KW-1185">Reference proteome</keyword>
<dbReference type="AlphaFoldDB" id="A0AAV4QM41"/>
<dbReference type="CDD" id="cd00190">
    <property type="entry name" value="Tryp_SPc"/>
    <property type="match status" value="1"/>
</dbReference>
<evidence type="ECO:0000259" key="11">
    <source>
        <dbReference type="PROSITE" id="PS51888"/>
    </source>
</evidence>
<dbReference type="PROSITE" id="PS00134">
    <property type="entry name" value="TRYPSIN_HIS"/>
    <property type="match status" value="1"/>
</dbReference>
<keyword evidence="5" id="KW-1015">Disulfide bond</keyword>
<dbReference type="PANTHER" id="PTHR24252:SF7">
    <property type="entry name" value="HYALIN"/>
    <property type="match status" value="1"/>
</dbReference>
<feature type="compositionally biased region" description="Low complexity" evidence="9">
    <location>
        <begin position="109"/>
        <end position="125"/>
    </location>
</feature>
<dbReference type="EMBL" id="BPLQ01004733">
    <property type="protein sequence ID" value="GIY10255.1"/>
    <property type="molecule type" value="Genomic_DNA"/>
</dbReference>
<comment type="domain">
    <text evidence="8">The clip domain consists of 35-55 residues which are 'knitted' together usually by 3 conserved disulfide bonds forming a clip-like compact structure.</text>
</comment>
<reference evidence="12 13" key="1">
    <citation type="submission" date="2021-06" db="EMBL/GenBank/DDBJ databases">
        <title>Caerostris darwini draft genome.</title>
        <authorList>
            <person name="Kono N."/>
            <person name="Arakawa K."/>
        </authorList>
    </citation>
    <scope>NUCLEOTIDE SEQUENCE [LARGE SCALE GENOMIC DNA]</scope>
</reference>
<keyword evidence="4 7" id="KW-0720">Serine protease</keyword>
<dbReference type="PROSITE" id="PS00135">
    <property type="entry name" value="TRYPSIN_SER"/>
    <property type="match status" value="1"/>
</dbReference>